<dbReference type="Gene3D" id="3.20.20.370">
    <property type="entry name" value="Glycoside hydrolase/deacetylase"/>
    <property type="match status" value="1"/>
</dbReference>
<comment type="subcellular location">
    <subcellularLocation>
        <location evidence="2">Secreted</location>
    </subcellularLocation>
</comment>
<dbReference type="GO" id="GO:0016810">
    <property type="term" value="F:hydrolase activity, acting on carbon-nitrogen (but not peptide) bonds"/>
    <property type="evidence" value="ECO:0007669"/>
    <property type="project" value="InterPro"/>
</dbReference>
<evidence type="ECO:0000256" key="7">
    <source>
        <dbReference type="SAM" id="SignalP"/>
    </source>
</evidence>
<evidence type="ECO:0000259" key="8">
    <source>
        <dbReference type="PROSITE" id="PS51677"/>
    </source>
</evidence>
<name>A0A178MTG1_9PROT</name>
<dbReference type="RefSeq" id="WP_068498974.1">
    <property type="nucleotide sequence ID" value="NZ_LWQU01000126.1"/>
</dbReference>
<comment type="similarity">
    <text evidence="3">Belongs to the polysaccharide deacetylase family.</text>
</comment>
<dbReference type="Pfam" id="PF01522">
    <property type="entry name" value="Polysacc_deac_1"/>
    <property type="match status" value="1"/>
</dbReference>
<dbReference type="PROSITE" id="PS51677">
    <property type="entry name" value="NODB"/>
    <property type="match status" value="1"/>
</dbReference>
<comment type="function">
    <text evidence="1">Is involved in generating a small heat-stable compound (Nod), an acylated oligomer of N-acetylglucosamine, that stimulates mitosis in various plant protoplasts.</text>
</comment>
<feature type="chain" id="PRO_5008092236" description="Chitooligosaccharide deacetylase" evidence="7">
    <location>
        <begin position="24"/>
        <end position="336"/>
    </location>
</feature>
<gene>
    <name evidence="9" type="ORF">A6A05_10060</name>
</gene>
<dbReference type="PANTHER" id="PTHR34216:SF3">
    <property type="entry name" value="POLY-BETA-1,6-N-ACETYL-D-GLUCOSAMINE N-DEACETYLASE"/>
    <property type="match status" value="1"/>
</dbReference>
<dbReference type="InterPro" id="IPR011330">
    <property type="entry name" value="Glyco_hydro/deAcase_b/a-brl"/>
</dbReference>
<protein>
    <recommendedName>
        <fullName evidence="4">Chitooligosaccharide deacetylase</fullName>
    </recommendedName>
    <alternativeName>
        <fullName evidence="6">Nodulation protein B</fullName>
    </alternativeName>
</protein>
<evidence type="ECO:0000256" key="1">
    <source>
        <dbReference type="ARBA" id="ARBA00003236"/>
    </source>
</evidence>
<evidence type="ECO:0000313" key="9">
    <source>
        <dbReference type="EMBL" id="OAN53099.1"/>
    </source>
</evidence>
<dbReference type="AlphaFoldDB" id="A0A178MTG1"/>
<dbReference type="STRING" id="1437059.A6A05_10060"/>
<proteinExistence type="inferred from homology"/>
<evidence type="ECO:0000256" key="4">
    <source>
        <dbReference type="ARBA" id="ARBA00020071"/>
    </source>
</evidence>
<keyword evidence="5 7" id="KW-0732">Signal</keyword>
<feature type="signal peptide" evidence="7">
    <location>
        <begin position="1"/>
        <end position="23"/>
    </location>
</feature>
<accession>A0A178MTG1</accession>
<dbReference type="EMBL" id="LWQU01000126">
    <property type="protein sequence ID" value="OAN53099.1"/>
    <property type="molecule type" value="Genomic_DNA"/>
</dbReference>
<dbReference type="GO" id="GO:0005975">
    <property type="term" value="P:carbohydrate metabolic process"/>
    <property type="evidence" value="ECO:0007669"/>
    <property type="project" value="InterPro"/>
</dbReference>
<sequence length="336" mass="36810">MRVRALTWALAALLTVATSAAGAADSAVVFTYHRFGDSRFPNANTRLDQLEAHIAELKNGGYRVLPLPDIVDALTNGRPLPDKAVALTIDDAWYTVWEHAWPRLQEAGLPFTVFVVTDETDRGGSDYMGWDRLREMVASGLVTIGSQGAGHPHLPALSAASVAEDLARSKARFGAELGRAPDLFAWPYGEMSLEAAAIIRQAGFKAAFGQHSGPLWAKADRWFLPRFPLNETYGEPERFRLAARSLPLPAVDVSPADPKLTVNPPPFGFTLEGDVPGLDHLACYTSHDGRAATERLGERIEVRMSKPIPQGRGRLNCTAPSLDGRWRWFGWQFTVP</sequence>
<organism evidence="9 10">
    <name type="scientific">Magnetospirillum moscoviense</name>
    <dbReference type="NCBI Taxonomy" id="1437059"/>
    <lineage>
        <taxon>Bacteria</taxon>
        <taxon>Pseudomonadati</taxon>
        <taxon>Pseudomonadota</taxon>
        <taxon>Alphaproteobacteria</taxon>
        <taxon>Rhodospirillales</taxon>
        <taxon>Rhodospirillaceae</taxon>
        <taxon>Magnetospirillum</taxon>
    </lineage>
</organism>
<keyword evidence="10" id="KW-1185">Reference proteome</keyword>
<evidence type="ECO:0000256" key="2">
    <source>
        <dbReference type="ARBA" id="ARBA00004613"/>
    </source>
</evidence>
<dbReference type="PANTHER" id="PTHR34216">
    <property type="match status" value="1"/>
</dbReference>
<dbReference type="InterPro" id="IPR051398">
    <property type="entry name" value="Polysacch_Deacetylase"/>
</dbReference>
<comment type="caution">
    <text evidence="9">The sequence shown here is derived from an EMBL/GenBank/DDBJ whole genome shotgun (WGS) entry which is preliminary data.</text>
</comment>
<dbReference type="InterPro" id="IPR002509">
    <property type="entry name" value="NODB_dom"/>
</dbReference>
<reference evidence="9 10" key="1">
    <citation type="submission" date="2016-04" db="EMBL/GenBank/DDBJ databases">
        <title>Draft genome sequence of freshwater magnetotactic bacteria Magnetospirillum marisnigri SP-1 and Magnetospirillum moscoviense BB-1.</title>
        <authorList>
            <person name="Koziaeva V."/>
            <person name="Dziuba M.V."/>
            <person name="Ivanov T.M."/>
            <person name="Kuznetsov B."/>
            <person name="Grouzdev D.S."/>
        </authorList>
    </citation>
    <scope>NUCLEOTIDE SEQUENCE [LARGE SCALE GENOMIC DNA]</scope>
    <source>
        <strain evidence="9 10">BB-1</strain>
    </source>
</reference>
<evidence type="ECO:0000256" key="6">
    <source>
        <dbReference type="ARBA" id="ARBA00032976"/>
    </source>
</evidence>
<feature type="domain" description="NodB homology" evidence="8">
    <location>
        <begin position="83"/>
        <end position="317"/>
    </location>
</feature>
<dbReference type="GO" id="GO:0005576">
    <property type="term" value="C:extracellular region"/>
    <property type="evidence" value="ECO:0007669"/>
    <property type="project" value="UniProtKB-SubCell"/>
</dbReference>
<evidence type="ECO:0000256" key="5">
    <source>
        <dbReference type="ARBA" id="ARBA00022729"/>
    </source>
</evidence>
<dbReference type="OrthoDB" id="9782872at2"/>
<evidence type="ECO:0000313" key="10">
    <source>
        <dbReference type="Proteomes" id="UP000078543"/>
    </source>
</evidence>
<dbReference type="CDD" id="cd10973">
    <property type="entry name" value="CE4_DAC_u4_5s"/>
    <property type="match status" value="1"/>
</dbReference>
<dbReference type="Proteomes" id="UP000078543">
    <property type="component" value="Unassembled WGS sequence"/>
</dbReference>
<dbReference type="SUPFAM" id="SSF88713">
    <property type="entry name" value="Glycoside hydrolase/deacetylase"/>
    <property type="match status" value="1"/>
</dbReference>
<evidence type="ECO:0000256" key="3">
    <source>
        <dbReference type="ARBA" id="ARBA00010973"/>
    </source>
</evidence>